<dbReference type="AlphaFoldDB" id="A0ABD3GYN9"/>
<name>A0ABD3GYN9_9MARC</name>
<sequence length="683" mass="78946">MEMPKEKSPGLDGVMVEILQIGWEFMREDCFLMVQSFWEKKKLVGKDSRGIIKLIPKNDQKHLLKNWRPITLLTMTYKIVAKIFAIRLRGMIPELIDSQQTGFVAGRNIIDNILSLRLGQEWAQVTSQNTIFVKLDFMKAYDRVAHNFLWDTLTEMGMGEDTKSRIKGLVESGASEPLMRALREAERQGLIQGLNIGDGRTFLHQLFADDTGICITAEESQFDKLREVIREFEIASGACLNLQKSLIMQLRPGAVLTWMAQAGCEIATRGRSFVYLGVSTSSPINEENIAAEIVQKLMKKLKHWSNRLLSWPAKTLLLKHVLAATPLYQLLSVGKDGLDDLERLCRNFLWGWTEEGNPKHALVAWERIVQSKEGGGLGWTRFKDMSDAMNTRLVCRLLEGGDAEWLQLAKSFILRTLRRGTYKRECCQWSVQECLLLLPMTKVDGSATLSRMLRSWHRTRTKLNWQTERGELDGRMSMLQVKAIYVISEKANSSSIRMGRELGLLRRVGVRTLAEAMEISRRVGWRQHLRRQGVFPEEGILRELEELETWCSSQTLVRKGITELKGWSWENRRDDFSWRNSTREWRKLITKETSFSEKMKERWRYQSRALMWPQRWNLLWKSPIAYRRKVWLWRILQRGLFTNSRAAEMGVQDGRCARCNLGPETIDTSCGTAGKLGRDDNVY</sequence>
<protein>
    <recommendedName>
        <fullName evidence="1">Reverse transcriptase domain-containing protein</fullName>
    </recommendedName>
</protein>
<dbReference type="InterPro" id="IPR000477">
    <property type="entry name" value="RT_dom"/>
</dbReference>
<reference evidence="2 3" key="1">
    <citation type="submission" date="2024-09" db="EMBL/GenBank/DDBJ databases">
        <title>Chromosome-scale assembly of Riccia sorocarpa.</title>
        <authorList>
            <person name="Paukszto L."/>
        </authorList>
    </citation>
    <scope>NUCLEOTIDE SEQUENCE [LARGE SCALE GENOMIC DNA]</scope>
    <source>
        <strain evidence="2">LP-2024</strain>
        <tissue evidence="2">Aerial parts of the thallus</tissue>
    </source>
</reference>
<evidence type="ECO:0000313" key="2">
    <source>
        <dbReference type="EMBL" id="KAL3683686.1"/>
    </source>
</evidence>
<dbReference type="EMBL" id="JBJQOH010000006">
    <property type="protein sequence ID" value="KAL3683686.1"/>
    <property type="molecule type" value="Genomic_DNA"/>
</dbReference>
<gene>
    <name evidence="2" type="ORF">R1sor_001708</name>
</gene>
<keyword evidence="3" id="KW-1185">Reference proteome</keyword>
<dbReference type="PROSITE" id="PS50878">
    <property type="entry name" value="RT_POL"/>
    <property type="match status" value="1"/>
</dbReference>
<dbReference type="SUPFAM" id="SSF56672">
    <property type="entry name" value="DNA/RNA polymerases"/>
    <property type="match status" value="1"/>
</dbReference>
<dbReference type="CDD" id="cd01650">
    <property type="entry name" value="RT_nLTR_like"/>
    <property type="match status" value="1"/>
</dbReference>
<proteinExistence type="predicted"/>
<evidence type="ECO:0000313" key="3">
    <source>
        <dbReference type="Proteomes" id="UP001633002"/>
    </source>
</evidence>
<dbReference type="Pfam" id="PF00078">
    <property type="entry name" value="RVT_1"/>
    <property type="match status" value="1"/>
</dbReference>
<dbReference type="Proteomes" id="UP001633002">
    <property type="component" value="Unassembled WGS sequence"/>
</dbReference>
<dbReference type="InterPro" id="IPR043502">
    <property type="entry name" value="DNA/RNA_pol_sf"/>
</dbReference>
<feature type="domain" description="Reverse transcriptase" evidence="1">
    <location>
        <begin position="36"/>
        <end position="280"/>
    </location>
</feature>
<comment type="caution">
    <text evidence="2">The sequence shown here is derived from an EMBL/GenBank/DDBJ whole genome shotgun (WGS) entry which is preliminary data.</text>
</comment>
<accession>A0ABD3GYN9</accession>
<organism evidence="2 3">
    <name type="scientific">Riccia sorocarpa</name>
    <dbReference type="NCBI Taxonomy" id="122646"/>
    <lineage>
        <taxon>Eukaryota</taxon>
        <taxon>Viridiplantae</taxon>
        <taxon>Streptophyta</taxon>
        <taxon>Embryophyta</taxon>
        <taxon>Marchantiophyta</taxon>
        <taxon>Marchantiopsida</taxon>
        <taxon>Marchantiidae</taxon>
        <taxon>Marchantiales</taxon>
        <taxon>Ricciaceae</taxon>
        <taxon>Riccia</taxon>
    </lineage>
</organism>
<dbReference type="InterPro" id="IPR026960">
    <property type="entry name" value="RVT-Znf"/>
</dbReference>
<dbReference type="Pfam" id="PF13966">
    <property type="entry name" value="zf-RVT"/>
    <property type="match status" value="1"/>
</dbReference>
<evidence type="ECO:0000259" key="1">
    <source>
        <dbReference type="PROSITE" id="PS50878"/>
    </source>
</evidence>
<dbReference type="PANTHER" id="PTHR19446">
    <property type="entry name" value="REVERSE TRANSCRIPTASES"/>
    <property type="match status" value="1"/>
</dbReference>